<gene>
    <name evidence="19 20" type="primary">cobS</name>
    <name evidence="20" type="ORF">ACFPXP_13820</name>
</gene>
<comment type="function">
    <text evidence="14 19">Joins adenosylcobinamide-GDP and alpha-ribazole to generate adenosylcobalamin (Ado-cobalamin). Also synthesizes adenosylcobalamin 5'-phosphate from adenosylcobinamide-GDP and alpha-ribazole 5'-phosphate.</text>
</comment>
<keyword evidence="10 19" id="KW-0812">Transmembrane</keyword>
<sequence>MLDYVRRQLAALGAAIQLLTRLPLPVQIDYRSEVLIRSTNYYPVVGLIIGGLTGAAFWLLPQLWSETICAALILIVWVALTGGLHLDGLMDTADGVLSHRSRERMLEIMKDSRSGAMGVLAGVLTLLLKFVLILECLKWDRSDVWLYWMLIPMWARWGTVFAMALWPYARKEQGMGSYYQSVGLRQTAVSGWIALLSSLLLLIGSYRWNGGDVVPLLYTGLAVIGACVLTVLLAGGWLYRKLGGQTGDTYGAMIEVSELMMLLTLVTMNGR</sequence>
<evidence type="ECO:0000256" key="15">
    <source>
        <dbReference type="ARBA" id="ARBA00032605"/>
    </source>
</evidence>
<protein>
    <recommendedName>
        <fullName evidence="6 19">Adenosylcobinamide-GDP ribazoletransferase</fullName>
        <ecNumber evidence="5 19">2.7.8.26</ecNumber>
    </recommendedName>
    <alternativeName>
        <fullName evidence="16 19">Cobalamin synthase</fullName>
    </alternativeName>
    <alternativeName>
        <fullName evidence="15 19">Cobalamin-5'-phosphate synthase</fullName>
    </alternativeName>
</protein>
<feature type="transmembrane region" description="Helical" evidence="19">
    <location>
        <begin position="115"/>
        <end position="134"/>
    </location>
</feature>
<evidence type="ECO:0000256" key="13">
    <source>
        <dbReference type="ARBA" id="ARBA00023136"/>
    </source>
</evidence>
<evidence type="ECO:0000256" key="16">
    <source>
        <dbReference type="ARBA" id="ARBA00032853"/>
    </source>
</evidence>
<evidence type="ECO:0000256" key="17">
    <source>
        <dbReference type="ARBA" id="ARBA00048623"/>
    </source>
</evidence>
<comment type="subcellular location">
    <subcellularLocation>
        <location evidence="2 19">Cell membrane</location>
        <topology evidence="2 19">Multi-pass membrane protein</topology>
    </subcellularLocation>
</comment>
<evidence type="ECO:0000256" key="10">
    <source>
        <dbReference type="ARBA" id="ARBA00022692"/>
    </source>
</evidence>
<dbReference type="Proteomes" id="UP001596250">
    <property type="component" value="Unassembled WGS sequence"/>
</dbReference>
<dbReference type="PANTHER" id="PTHR34148">
    <property type="entry name" value="ADENOSYLCOBINAMIDE-GDP RIBAZOLETRANSFERASE"/>
    <property type="match status" value="1"/>
</dbReference>
<feature type="transmembrane region" description="Helical" evidence="19">
    <location>
        <begin position="146"/>
        <end position="169"/>
    </location>
</feature>
<evidence type="ECO:0000256" key="9">
    <source>
        <dbReference type="ARBA" id="ARBA00022679"/>
    </source>
</evidence>
<keyword evidence="11 19" id="KW-0460">Magnesium</keyword>
<name>A0ABW1IRS6_9BACL</name>
<evidence type="ECO:0000256" key="11">
    <source>
        <dbReference type="ARBA" id="ARBA00022842"/>
    </source>
</evidence>
<evidence type="ECO:0000256" key="4">
    <source>
        <dbReference type="ARBA" id="ARBA00010561"/>
    </source>
</evidence>
<dbReference type="PANTHER" id="PTHR34148:SF1">
    <property type="entry name" value="ADENOSYLCOBINAMIDE-GDP RIBAZOLETRANSFERASE"/>
    <property type="match status" value="1"/>
</dbReference>
<dbReference type="EMBL" id="JBHSQV010000163">
    <property type="protein sequence ID" value="MFC5987479.1"/>
    <property type="molecule type" value="Genomic_DNA"/>
</dbReference>
<evidence type="ECO:0000256" key="1">
    <source>
        <dbReference type="ARBA" id="ARBA00001946"/>
    </source>
</evidence>
<comment type="cofactor">
    <cofactor evidence="1 19">
        <name>Mg(2+)</name>
        <dbReference type="ChEBI" id="CHEBI:18420"/>
    </cofactor>
</comment>
<keyword evidence="21" id="KW-1185">Reference proteome</keyword>
<reference evidence="21" key="1">
    <citation type="journal article" date="2019" name="Int. J. Syst. Evol. Microbiol.">
        <title>The Global Catalogue of Microorganisms (GCM) 10K type strain sequencing project: providing services to taxonomists for standard genome sequencing and annotation.</title>
        <authorList>
            <consortium name="The Broad Institute Genomics Platform"/>
            <consortium name="The Broad Institute Genome Sequencing Center for Infectious Disease"/>
            <person name="Wu L."/>
            <person name="Ma J."/>
        </authorList>
    </citation>
    <scope>NUCLEOTIDE SEQUENCE [LARGE SCALE GENOMIC DNA]</scope>
    <source>
        <strain evidence="21">CCM 8749</strain>
    </source>
</reference>
<feature type="transmembrane region" description="Helical" evidence="19">
    <location>
        <begin position="67"/>
        <end position="86"/>
    </location>
</feature>
<evidence type="ECO:0000313" key="21">
    <source>
        <dbReference type="Proteomes" id="UP001596250"/>
    </source>
</evidence>
<comment type="similarity">
    <text evidence="4 19">Belongs to the CobS family.</text>
</comment>
<dbReference type="NCBIfam" id="TIGR00317">
    <property type="entry name" value="cobS"/>
    <property type="match status" value="1"/>
</dbReference>
<evidence type="ECO:0000256" key="2">
    <source>
        <dbReference type="ARBA" id="ARBA00004651"/>
    </source>
</evidence>
<dbReference type="HAMAP" id="MF_00719">
    <property type="entry name" value="CobS"/>
    <property type="match status" value="1"/>
</dbReference>
<keyword evidence="12 19" id="KW-1133">Transmembrane helix</keyword>
<dbReference type="Pfam" id="PF02654">
    <property type="entry name" value="CobS"/>
    <property type="match status" value="1"/>
</dbReference>
<dbReference type="EC" id="2.7.8.26" evidence="5 19"/>
<comment type="pathway">
    <text evidence="3 19">Cofactor biosynthesis; adenosylcobalamin biosynthesis; adenosylcobalamin from cob(II)yrinate a,c-diamide: step 7/7.</text>
</comment>
<accession>A0ABW1IRS6</accession>
<keyword evidence="13 19" id="KW-0472">Membrane</keyword>
<dbReference type="InterPro" id="IPR003805">
    <property type="entry name" value="CobS"/>
</dbReference>
<evidence type="ECO:0000313" key="20">
    <source>
        <dbReference type="EMBL" id="MFC5987479.1"/>
    </source>
</evidence>
<evidence type="ECO:0000256" key="6">
    <source>
        <dbReference type="ARBA" id="ARBA00015850"/>
    </source>
</evidence>
<evidence type="ECO:0000256" key="19">
    <source>
        <dbReference type="HAMAP-Rule" id="MF_00719"/>
    </source>
</evidence>
<feature type="transmembrane region" description="Helical" evidence="19">
    <location>
        <begin position="216"/>
        <end position="238"/>
    </location>
</feature>
<keyword evidence="7 19" id="KW-1003">Cell membrane</keyword>
<evidence type="ECO:0000256" key="3">
    <source>
        <dbReference type="ARBA" id="ARBA00004663"/>
    </source>
</evidence>
<comment type="caution">
    <text evidence="20">The sequence shown here is derived from an EMBL/GenBank/DDBJ whole genome shotgun (WGS) entry which is preliminary data.</text>
</comment>
<evidence type="ECO:0000256" key="8">
    <source>
        <dbReference type="ARBA" id="ARBA00022573"/>
    </source>
</evidence>
<comment type="catalytic activity">
    <reaction evidence="18 19">
        <text>alpha-ribazole 5'-phosphate + adenosylcob(III)inamide-GDP = adenosylcob(III)alamin 5'-phosphate + GMP + H(+)</text>
        <dbReference type="Rhea" id="RHEA:23560"/>
        <dbReference type="ChEBI" id="CHEBI:15378"/>
        <dbReference type="ChEBI" id="CHEBI:57918"/>
        <dbReference type="ChEBI" id="CHEBI:58115"/>
        <dbReference type="ChEBI" id="CHEBI:60487"/>
        <dbReference type="ChEBI" id="CHEBI:60493"/>
        <dbReference type="EC" id="2.7.8.26"/>
    </reaction>
</comment>
<evidence type="ECO:0000256" key="5">
    <source>
        <dbReference type="ARBA" id="ARBA00013200"/>
    </source>
</evidence>
<keyword evidence="8 19" id="KW-0169">Cobalamin biosynthesis</keyword>
<evidence type="ECO:0000256" key="7">
    <source>
        <dbReference type="ARBA" id="ARBA00022475"/>
    </source>
</evidence>
<evidence type="ECO:0000256" key="12">
    <source>
        <dbReference type="ARBA" id="ARBA00022989"/>
    </source>
</evidence>
<keyword evidence="9 19" id="KW-0808">Transferase</keyword>
<dbReference type="RefSeq" id="WP_379894875.1">
    <property type="nucleotide sequence ID" value="NZ_CBCSCT010000040.1"/>
</dbReference>
<evidence type="ECO:0000256" key="14">
    <source>
        <dbReference type="ARBA" id="ARBA00025228"/>
    </source>
</evidence>
<dbReference type="GO" id="GO:0051073">
    <property type="term" value="F:adenosylcobinamide-GDP ribazoletransferase activity"/>
    <property type="evidence" value="ECO:0007669"/>
    <property type="project" value="UniProtKB-EC"/>
</dbReference>
<organism evidence="20 21">
    <name type="scientific">Marinicrinis lubricantis</name>
    <dbReference type="NCBI Taxonomy" id="2086470"/>
    <lineage>
        <taxon>Bacteria</taxon>
        <taxon>Bacillati</taxon>
        <taxon>Bacillota</taxon>
        <taxon>Bacilli</taxon>
        <taxon>Bacillales</taxon>
        <taxon>Paenibacillaceae</taxon>
    </lineage>
</organism>
<evidence type="ECO:0000256" key="18">
    <source>
        <dbReference type="ARBA" id="ARBA00049504"/>
    </source>
</evidence>
<comment type="catalytic activity">
    <reaction evidence="17 19">
        <text>alpha-ribazole + adenosylcob(III)inamide-GDP = adenosylcob(III)alamin + GMP + H(+)</text>
        <dbReference type="Rhea" id="RHEA:16049"/>
        <dbReference type="ChEBI" id="CHEBI:10329"/>
        <dbReference type="ChEBI" id="CHEBI:15378"/>
        <dbReference type="ChEBI" id="CHEBI:18408"/>
        <dbReference type="ChEBI" id="CHEBI:58115"/>
        <dbReference type="ChEBI" id="CHEBI:60487"/>
        <dbReference type="EC" id="2.7.8.26"/>
    </reaction>
</comment>
<proteinExistence type="inferred from homology"/>
<feature type="transmembrane region" description="Helical" evidence="19">
    <location>
        <begin position="189"/>
        <end position="209"/>
    </location>
</feature>
<feature type="transmembrane region" description="Helical" evidence="19">
    <location>
        <begin position="41"/>
        <end position="60"/>
    </location>
</feature>